<protein>
    <submittedName>
        <fullName evidence="2">Uncharacterized protein</fullName>
    </submittedName>
</protein>
<evidence type="ECO:0000313" key="4">
    <source>
        <dbReference type="Proteomes" id="UP000250189"/>
    </source>
</evidence>
<dbReference type="STRING" id="54262.CHITON_0677"/>
<evidence type="ECO:0000313" key="1">
    <source>
        <dbReference type="EMBL" id="ASJ16620.1"/>
    </source>
</evidence>
<evidence type="ECO:0000313" key="2">
    <source>
        <dbReference type="EMBL" id="CUX77456.1"/>
    </source>
</evidence>
<keyword evidence="4" id="KW-1185">Reference proteome</keyword>
<sequence length="263" mass="29491">MRKIILAFILGVIVGSGVFLVPKTLTRTPKTIGQMFVGRQDVYYAGYPGDVIELHVYWIKKRGNMSAVYSIRDLPKCLNLLAIVPSHEAVSGEVEKEKFIILLQLKGEGKCTADAKFVLRSGNVEVSMPIRIVAYGVKKGSKLRVYTSKVAEIGSEGDLNGSILEYEIYNPTNSSVYIRDVKIELPGIRIVNFSPIQIPPKTSRILTFILKDDRPIKTDIVLIRPLLLYSIGNETLEMPLEEYRFEIIPDYTDILGNTQVVVK</sequence>
<organism evidence="2 3">
    <name type="scientific">Thermococcus chitonophagus</name>
    <dbReference type="NCBI Taxonomy" id="54262"/>
    <lineage>
        <taxon>Archaea</taxon>
        <taxon>Methanobacteriati</taxon>
        <taxon>Methanobacteriota</taxon>
        <taxon>Thermococci</taxon>
        <taxon>Thermococcales</taxon>
        <taxon>Thermococcaceae</taxon>
        <taxon>Thermococcus</taxon>
    </lineage>
</organism>
<reference evidence="1 4" key="3">
    <citation type="submission" date="2016-04" db="EMBL/GenBank/DDBJ databases">
        <title>Complete genome sequence of Thermococcus chitonophagus type strain GC74.</title>
        <authorList>
            <person name="Oger P.M."/>
        </authorList>
    </citation>
    <scope>NUCLEOTIDE SEQUENCE [LARGE SCALE GENOMIC DNA]</scope>
    <source>
        <strain evidence="1 4">GC74</strain>
    </source>
</reference>
<dbReference type="EMBL" id="LN999010">
    <property type="protein sequence ID" value="CUX77456.1"/>
    <property type="molecule type" value="Genomic_DNA"/>
</dbReference>
<dbReference type="EMBL" id="CP015193">
    <property type="protein sequence ID" value="ASJ16620.1"/>
    <property type="molecule type" value="Genomic_DNA"/>
</dbReference>
<dbReference type="Proteomes" id="UP000250189">
    <property type="component" value="Chromosome"/>
</dbReference>
<reference evidence="2" key="1">
    <citation type="submission" date="2016-01" db="EMBL/GenBank/DDBJ databases">
        <authorList>
            <person name="Oliw E.H."/>
        </authorList>
    </citation>
    <scope>NUCLEOTIDE SEQUENCE</scope>
    <source>
        <strain evidence="2">1</strain>
    </source>
</reference>
<dbReference type="Proteomes" id="UP000093069">
    <property type="component" value="Chromosome I"/>
</dbReference>
<accession>A0A160VSN5</accession>
<gene>
    <name evidence="1" type="ORF">A3L04_05820</name>
    <name evidence="2" type="ORF">CHITON_0677</name>
</gene>
<dbReference type="KEGG" id="tch:CHITON_0677"/>
<reference evidence="3" key="2">
    <citation type="submission" date="2016-01" db="EMBL/GenBank/DDBJ databases">
        <authorList>
            <person name="Vorgias C.E."/>
        </authorList>
    </citation>
    <scope>NUCLEOTIDE SEQUENCE [LARGE SCALE GENOMIC DNA]</scope>
</reference>
<proteinExistence type="predicted"/>
<dbReference type="AlphaFoldDB" id="A0A160VSN5"/>
<evidence type="ECO:0000313" key="3">
    <source>
        <dbReference type="Proteomes" id="UP000093069"/>
    </source>
</evidence>
<name>A0A160VSN5_9EURY</name>